<dbReference type="AlphaFoldDB" id="A0A6J6DLR9"/>
<reference evidence="1" key="1">
    <citation type="submission" date="2020-05" db="EMBL/GenBank/DDBJ databases">
        <authorList>
            <person name="Chiriac C."/>
            <person name="Salcher M."/>
            <person name="Ghai R."/>
            <person name="Kavagutti S V."/>
        </authorList>
    </citation>
    <scope>NUCLEOTIDE SEQUENCE</scope>
</reference>
<proteinExistence type="predicted"/>
<sequence>MTAHENDGVPPEFAAASAQLAAGPMRSDLRVRSITSPTGIAPYSVAFAAEVLPLDADDTSAHGAGRFVYLYDPEGQDGWGGTSRVVCFAQAPLEGDISTDPFLADVAWSWLTDALASREVEYTRASGTATRILAKGFGELAGEQDTAHVELRASWSPAPGNIGGHIEAWGELLAMLAGLPPREGATSLDARRRERG</sequence>
<dbReference type="EMBL" id="CAEZTD010000060">
    <property type="protein sequence ID" value="CAB4563073.1"/>
    <property type="molecule type" value="Genomic_DNA"/>
</dbReference>
<dbReference type="InterPro" id="IPR021555">
    <property type="entry name" value="DUF3000"/>
</dbReference>
<name>A0A6J6DLR9_9ZZZZ</name>
<accession>A0A6J6DLR9</accession>
<evidence type="ECO:0000313" key="1">
    <source>
        <dbReference type="EMBL" id="CAB4563073.1"/>
    </source>
</evidence>
<organism evidence="1">
    <name type="scientific">freshwater metagenome</name>
    <dbReference type="NCBI Taxonomy" id="449393"/>
    <lineage>
        <taxon>unclassified sequences</taxon>
        <taxon>metagenomes</taxon>
        <taxon>ecological metagenomes</taxon>
    </lineage>
</organism>
<protein>
    <submittedName>
        <fullName evidence="1">Unannotated protein</fullName>
    </submittedName>
</protein>
<dbReference type="Pfam" id="PF11452">
    <property type="entry name" value="DUF3000"/>
    <property type="match status" value="1"/>
</dbReference>
<gene>
    <name evidence="1" type="ORF">UFOPK1591_00864</name>
</gene>